<proteinExistence type="predicted"/>
<reference evidence="4" key="1">
    <citation type="submission" date="2022-11" db="EMBL/GenBank/DDBJ databases">
        <authorList>
            <person name="Petersen C."/>
        </authorList>
    </citation>
    <scope>NUCLEOTIDE SEQUENCE</scope>
    <source>
        <strain evidence="4">IBT 30069</strain>
    </source>
</reference>
<dbReference type="AlphaFoldDB" id="A0A9W9FUH7"/>
<feature type="compositionally biased region" description="Low complexity" evidence="1">
    <location>
        <begin position="139"/>
        <end position="176"/>
    </location>
</feature>
<dbReference type="Proteomes" id="UP001149165">
    <property type="component" value="Unassembled WGS sequence"/>
</dbReference>
<sequence>MTLTSFTPFSAWLLITNTIIWSLGALGETTAVNTTQENETGFIGWYLGPSTTQAMTDPLTWTTSGSYARGCSATGPCAYATDCVGNSITYDNGETSSCNICRTMTIFQSEPYATPSASNLFCAEAWVAFTVFRELPASKTSSESSSSTSSAISRTTTLSTAAATATPSSTDTPATTEKPHSSSKAWIAGAVVGPVVGVAPIAALGWFLYRQKQKKLQLLESPPIMSESSGPFDQPAVSNSTPHEMDAGYHQPVHELEPYSYK</sequence>
<comment type="caution">
    <text evidence="4">The sequence shown here is derived from an EMBL/GenBank/DDBJ whole genome shotgun (WGS) entry which is preliminary data.</text>
</comment>
<feature type="signal peptide" evidence="3">
    <location>
        <begin position="1"/>
        <end position="27"/>
    </location>
</feature>
<keyword evidence="3" id="KW-0732">Signal</keyword>
<keyword evidence="2" id="KW-0812">Transmembrane</keyword>
<feature type="chain" id="PRO_5040973117" evidence="3">
    <location>
        <begin position="28"/>
        <end position="262"/>
    </location>
</feature>
<accession>A0A9W9FUH7</accession>
<dbReference type="OrthoDB" id="3557178at2759"/>
<feature type="region of interest" description="Disordered" evidence="1">
    <location>
        <begin position="224"/>
        <end position="251"/>
    </location>
</feature>
<name>A0A9W9FUH7_9EURO</name>
<feature type="region of interest" description="Disordered" evidence="1">
    <location>
        <begin position="139"/>
        <end position="181"/>
    </location>
</feature>
<reference evidence="4" key="2">
    <citation type="journal article" date="2023" name="IMA Fungus">
        <title>Comparative genomic study of the Penicillium genus elucidates a diverse pangenome and 15 lateral gene transfer events.</title>
        <authorList>
            <person name="Petersen C."/>
            <person name="Sorensen T."/>
            <person name="Nielsen M.R."/>
            <person name="Sondergaard T.E."/>
            <person name="Sorensen J.L."/>
            <person name="Fitzpatrick D.A."/>
            <person name="Frisvad J.C."/>
            <person name="Nielsen K.L."/>
        </authorList>
    </citation>
    <scope>NUCLEOTIDE SEQUENCE</scope>
    <source>
        <strain evidence="4">IBT 30069</strain>
    </source>
</reference>
<gene>
    <name evidence="4" type="ORF">N7456_003298</name>
</gene>
<dbReference type="EMBL" id="JAPQKH010000003">
    <property type="protein sequence ID" value="KAJ5106623.1"/>
    <property type="molecule type" value="Genomic_DNA"/>
</dbReference>
<keyword evidence="5" id="KW-1185">Reference proteome</keyword>
<feature type="transmembrane region" description="Helical" evidence="2">
    <location>
        <begin position="185"/>
        <end position="209"/>
    </location>
</feature>
<evidence type="ECO:0000313" key="5">
    <source>
        <dbReference type="Proteomes" id="UP001149165"/>
    </source>
</evidence>
<organism evidence="4 5">
    <name type="scientific">Penicillium angulare</name>
    <dbReference type="NCBI Taxonomy" id="116970"/>
    <lineage>
        <taxon>Eukaryota</taxon>
        <taxon>Fungi</taxon>
        <taxon>Dikarya</taxon>
        <taxon>Ascomycota</taxon>
        <taxon>Pezizomycotina</taxon>
        <taxon>Eurotiomycetes</taxon>
        <taxon>Eurotiomycetidae</taxon>
        <taxon>Eurotiales</taxon>
        <taxon>Aspergillaceae</taxon>
        <taxon>Penicillium</taxon>
    </lineage>
</organism>
<evidence type="ECO:0000256" key="3">
    <source>
        <dbReference type="SAM" id="SignalP"/>
    </source>
</evidence>
<evidence type="ECO:0000256" key="2">
    <source>
        <dbReference type="SAM" id="Phobius"/>
    </source>
</evidence>
<keyword evidence="2" id="KW-1133">Transmembrane helix</keyword>
<protein>
    <submittedName>
        <fullName evidence="4">Uncharacterized protein</fullName>
    </submittedName>
</protein>
<evidence type="ECO:0000256" key="1">
    <source>
        <dbReference type="SAM" id="MobiDB-lite"/>
    </source>
</evidence>
<evidence type="ECO:0000313" key="4">
    <source>
        <dbReference type="EMBL" id="KAJ5106623.1"/>
    </source>
</evidence>
<keyword evidence="2" id="KW-0472">Membrane</keyword>
<feature type="compositionally biased region" description="Polar residues" evidence="1">
    <location>
        <begin position="226"/>
        <end position="242"/>
    </location>
</feature>